<dbReference type="PANTHER" id="PTHR43737">
    <property type="entry name" value="BLL7424 PROTEIN"/>
    <property type="match status" value="1"/>
</dbReference>
<proteinExistence type="predicted"/>
<keyword evidence="2" id="KW-1185">Reference proteome</keyword>
<sequence>MTPRPLPNPSRRHFLGHLAGTAMGVPALQFFSSLRAGAETARRNHRSCIVLWMSGGPSHLDIWDLKPESEKNGGPFRPIDTSAAGVKITEHLPKVAKQMHHLNIIRSLDSKEGNHDRGNYLMHTGYVPNPTVVHPGWGSVCAFEVGEQLKNFDLPHCIAINEPGQGAGFLGMSYSPFMIQNPNAPIANMRPPAEVDGARFARRLEMLGQVENDFIAQRKSQMATDHKAVYSKTVRMMNSRLKSIFDLNTESPAIREAYGKGSFGSGCLLARRLVEQGVTYVEVALGGWDTHANNFDTLSNRLLPELDQGMGTLVADLAQRGLLDSTLVVWMGEFGRTPRINQNAGRDHWPRSWSVVVGGGGLKGGQTIGATDKDGVDVVDRPVGVMDLIATMTKSMNINVETQYTTPRGRPIKVVDGGQPIKELIG</sequence>
<dbReference type="Pfam" id="PF07394">
    <property type="entry name" value="DUF1501"/>
    <property type="match status" value="1"/>
</dbReference>
<dbReference type="SUPFAM" id="SSF53649">
    <property type="entry name" value="Alkaline phosphatase-like"/>
    <property type="match status" value="1"/>
</dbReference>
<dbReference type="Proteomes" id="UP000324233">
    <property type="component" value="Chromosome"/>
</dbReference>
<accession>A0A5B9WBC4</accession>
<organism evidence="1 2">
    <name type="scientific">Aquisphaera giovannonii</name>
    <dbReference type="NCBI Taxonomy" id="406548"/>
    <lineage>
        <taxon>Bacteria</taxon>
        <taxon>Pseudomonadati</taxon>
        <taxon>Planctomycetota</taxon>
        <taxon>Planctomycetia</taxon>
        <taxon>Isosphaerales</taxon>
        <taxon>Isosphaeraceae</taxon>
        <taxon>Aquisphaera</taxon>
    </lineage>
</organism>
<dbReference type="PANTHER" id="PTHR43737:SF1">
    <property type="entry name" value="DUF1501 DOMAIN-CONTAINING PROTEIN"/>
    <property type="match status" value="1"/>
</dbReference>
<dbReference type="InterPro" id="IPR010869">
    <property type="entry name" value="DUF1501"/>
</dbReference>
<dbReference type="Gene3D" id="3.40.720.10">
    <property type="entry name" value="Alkaline Phosphatase, subunit A"/>
    <property type="match status" value="1"/>
</dbReference>
<dbReference type="KEGG" id="agv:OJF2_64880"/>
<dbReference type="PROSITE" id="PS51318">
    <property type="entry name" value="TAT"/>
    <property type="match status" value="1"/>
</dbReference>
<evidence type="ECO:0008006" key="3">
    <source>
        <dbReference type="Google" id="ProtNLM"/>
    </source>
</evidence>
<evidence type="ECO:0000313" key="1">
    <source>
        <dbReference type="EMBL" id="QEH37896.1"/>
    </source>
</evidence>
<name>A0A5B9WBC4_9BACT</name>
<evidence type="ECO:0000313" key="2">
    <source>
        <dbReference type="Proteomes" id="UP000324233"/>
    </source>
</evidence>
<dbReference type="InterPro" id="IPR006311">
    <property type="entry name" value="TAT_signal"/>
</dbReference>
<protein>
    <recommendedName>
        <fullName evidence="3">DUF1501 domain-containing protein</fullName>
    </recommendedName>
</protein>
<dbReference type="InterPro" id="IPR017850">
    <property type="entry name" value="Alkaline_phosphatase_core_sf"/>
</dbReference>
<gene>
    <name evidence="1" type="ORF">OJF2_64880</name>
</gene>
<reference evidence="1 2" key="1">
    <citation type="submission" date="2019-08" db="EMBL/GenBank/DDBJ databases">
        <title>Deep-cultivation of Planctomycetes and their phenomic and genomic characterization uncovers novel biology.</title>
        <authorList>
            <person name="Wiegand S."/>
            <person name="Jogler M."/>
            <person name="Boedeker C."/>
            <person name="Pinto D."/>
            <person name="Vollmers J."/>
            <person name="Rivas-Marin E."/>
            <person name="Kohn T."/>
            <person name="Peeters S.H."/>
            <person name="Heuer A."/>
            <person name="Rast P."/>
            <person name="Oberbeckmann S."/>
            <person name="Bunk B."/>
            <person name="Jeske O."/>
            <person name="Meyerdierks A."/>
            <person name="Storesund J.E."/>
            <person name="Kallscheuer N."/>
            <person name="Luecker S."/>
            <person name="Lage O.M."/>
            <person name="Pohl T."/>
            <person name="Merkel B.J."/>
            <person name="Hornburger P."/>
            <person name="Mueller R.-W."/>
            <person name="Bruemmer F."/>
            <person name="Labrenz M."/>
            <person name="Spormann A.M."/>
            <person name="Op den Camp H."/>
            <person name="Overmann J."/>
            <person name="Amann R."/>
            <person name="Jetten M.S.M."/>
            <person name="Mascher T."/>
            <person name="Medema M.H."/>
            <person name="Devos D.P."/>
            <person name="Kaster A.-K."/>
            <person name="Ovreas L."/>
            <person name="Rohde M."/>
            <person name="Galperin M.Y."/>
            <person name="Jogler C."/>
        </authorList>
    </citation>
    <scope>NUCLEOTIDE SEQUENCE [LARGE SCALE GENOMIC DNA]</scope>
    <source>
        <strain evidence="1 2">OJF2</strain>
    </source>
</reference>
<dbReference type="EMBL" id="CP042997">
    <property type="protein sequence ID" value="QEH37896.1"/>
    <property type="molecule type" value="Genomic_DNA"/>
</dbReference>
<dbReference type="RefSeq" id="WP_246196251.1">
    <property type="nucleotide sequence ID" value="NZ_CP042997.1"/>
</dbReference>
<dbReference type="AlphaFoldDB" id="A0A5B9WBC4"/>